<proteinExistence type="predicted"/>
<dbReference type="EMBL" id="CM045772">
    <property type="protein sequence ID" value="KAI7985922.1"/>
    <property type="molecule type" value="Genomic_DNA"/>
</dbReference>
<accession>A0ACC0FCU3</accession>
<evidence type="ECO:0000313" key="2">
    <source>
        <dbReference type="Proteomes" id="UP001060215"/>
    </source>
</evidence>
<reference evidence="1 2" key="1">
    <citation type="journal article" date="2022" name="Plant J.">
        <title>Chromosome-level genome of Camellia lanceoleosa provides a valuable resource for understanding genome evolution and self-incompatibility.</title>
        <authorList>
            <person name="Gong W."/>
            <person name="Xiao S."/>
            <person name="Wang L."/>
            <person name="Liao Z."/>
            <person name="Chang Y."/>
            <person name="Mo W."/>
            <person name="Hu G."/>
            <person name="Li W."/>
            <person name="Zhao G."/>
            <person name="Zhu H."/>
            <person name="Hu X."/>
            <person name="Ji K."/>
            <person name="Xiang X."/>
            <person name="Song Q."/>
            <person name="Yuan D."/>
            <person name="Jin S."/>
            <person name="Zhang L."/>
        </authorList>
    </citation>
    <scope>NUCLEOTIDE SEQUENCE [LARGE SCALE GENOMIC DNA]</scope>
    <source>
        <strain evidence="1">SQ_2022a</strain>
    </source>
</reference>
<keyword evidence="2" id="KW-1185">Reference proteome</keyword>
<organism evidence="1 2">
    <name type="scientific">Camellia lanceoleosa</name>
    <dbReference type="NCBI Taxonomy" id="1840588"/>
    <lineage>
        <taxon>Eukaryota</taxon>
        <taxon>Viridiplantae</taxon>
        <taxon>Streptophyta</taxon>
        <taxon>Embryophyta</taxon>
        <taxon>Tracheophyta</taxon>
        <taxon>Spermatophyta</taxon>
        <taxon>Magnoliopsida</taxon>
        <taxon>eudicotyledons</taxon>
        <taxon>Gunneridae</taxon>
        <taxon>Pentapetalae</taxon>
        <taxon>asterids</taxon>
        <taxon>Ericales</taxon>
        <taxon>Theaceae</taxon>
        <taxon>Camellia</taxon>
    </lineage>
</organism>
<dbReference type="Proteomes" id="UP001060215">
    <property type="component" value="Chromosome 15"/>
</dbReference>
<gene>
    <name evidence="1" type="ORF">LOK49_LG14G01195</name>
</gene>
<comment type="caution">
    <text evidence="1">The sequence shown here is derived from an EMBL/GenBank/DDBJ whole genome shotgun (WGS) entry which is preliminary data.</text>
</comment>
<evidence type="ECO:0000313" key="1">
    <source>
        <dbReference type="EMBL" id="KAI7985922.1"/>
    </source>
</evidence>
<protein>
    <submittedName>
        <fullName evidence="1">Ethylene-insensitive protein 2</fullName>
    </submittedName>
</protein>
<name>A0ACC0FCU3_9ERIC</name>
<sequence>MSIFEDLTQDDQDSVRLLLLREEHVFGSDLVLLMLVFNFAAILCQYLSARIAVVTGRDLSQICSEEYDKTTCIFLGVLTELSMIALDLTMILGTAQGLNLIFGADLFTCVFICY</sequence>